<proteinExistence type="predicted"/>
<reference evidence="1" key="2">
    <citation type="submission" date="2025-09" db="UniProtKB">
        <authorList>
            <consortium name="Ensembl"/>
        </authorList>
    </citation>
    <scope>IDENTIFICATION</scope>
</reference>
<evidence type="ECO:0000313" key="1">
    <source>
        <dbReference type="Ensembl" id="ENSOMEP00000030634.1"/>
    </source>
</evidence>
<dbReference type="STRING" id="30732.ENSOMEP00000030634"/>
<dbReference type="AlphaFoldDB" id="A0A3B3DMD0"/>
<dbReference type="PaxDb" id="30732-ENSOMEP00000030634"/>
<name>A0A3B3DMD0_ORYME</name>
<organism evidence="1 2">
    <name type="scientific">Oryzias melastigma</name>
    <name type="common">Marine medaka</name>
    <dbReference type="NCBI Taxonomy" id="30732"/>
    <lineage>
        <taxon>Eukaryota</taxon>
        <taxon>Metazoa</taxon>
        <taxon>Chordata</taxon>
        <taxon>Craniata</taxon>
        <taxon>Vertebrata</taxon>
        <taxon>Euteleostomi</taxon>
        <taxon>Actinopterygii</taxon>
        <taxon>Neopterygii</taxon>
        <taxon>Teleostei</taxon>
        <taxon>Neoteleostei</taxon>
        <taxon>Acanthomorphata</taxon>
        <taxon>Ovalentaria</taxon>
        <taxon>Atherinomorphae</taxon>
        <taxon>Beloniformes</taxon>
        <taxon>Adrianichthyidae</taxon>
        <taxon>Oryziinae</taxon>
        <taxon>Oryzias</taxon>
    </lineage>
</organism>
<dbReference type="PANTHER" id="PTHR19446">
    <property type="entry name" value="REVERSE TRANSCRIPTASES"/>
    <property type="match status" value="1"/>
</dbReference>
<keyword evidence="2" id="KW-1185">Reference proteome</keyword>
<dbReference type="Proteomes" id="UP000261560">
    <property type="component" value="Unplaced"/>
</dbReference>
<reference evidence="1" key="1">
    <citation type="submission" date="2025-08" db="UniProtKB">
        <authorList>
            <consortium name="Ensembl"/>
        </authorList>
    </citation>
    <scope>IDENTIFICATION</scope>
</reference>
<accession>A0A3B3DMD0</accession>
<evidence type="ECO:0000313" key="2">
    <source>
        <dbReference type="Proteomes" id="UP000261560"/>
    </source>
</evidence>
<evidence type="ECO:0008006" key="3">
    <source>
        <dbReference type="Google" id="ProtNLM"/>
    </source>
</evidence>
<protein>
    <recommendedName>
        <fullName evidence="3">Reverse transcriptase domain-containing protein</fullName>
    </recommendedName>
</protein>
<dbReference type="OMA" id="NRACIDH"/>
<dbReference type="Ensembl" id="ENSOMET00000021201.1">
    <property type="protein sequence ID" value="ENSOMEP00000030634.1"/>
    <property type="gene ID" value="ENSOMEG00000015007.1"/>
</dbReference>
<sequence length="141" mass="15999">GLCPSLPCINDLLNQEITVEEVQIVIAKTKPYKAVGVDEISNEVLKCPKLLEPLHCLFTYCFQTGFIPSVWYQSIIKPIPKSSQADPRIPLNYRGISLMSTVYKVFSGILNNRLCEFIEVNKILVDEQNGFRKNRACIDHI</sequence>